<dbReference type="AlphaFoldDB" id="A0A4U8Z0T3"/>
<evidence type="ECO:0000313" key="1">
    <source>
        <dbReference type="EMBL" id="VFU08878.1"/>
    </source>
</evidence>
<proteinExistence type="predicted"/>
<dbReference type="EMBL" id="LR536450">
    <property type="protein sequence ID" value="VFU08878.1"/>
    <property type="molecule type" value="Genomic_DNA"/>
</dbReference>
<name>A0A4U8Z0T3_METTU</name>
<gene>
    <name evidence="1" type="ORF">MTUNDRAET4_1985</name>
</gene>
<accession>A0A4U8Z0T3</accession>
<evidence type="ECO:0000313" key="2">
    <source>
        <dbReference type="Proteomes" id="UP000294360"/>
    </source>
</evidence>
<protein>
    <submittedName>
        <fullName evidence="1">Uncharacterized protein</fullName>
    </submittedName>
</protein>
<reference evidence="1 2" key="1">
    <citation type="submission" date="2019-03" db="EMBL/GenBank/DDBJ databases">
        <authorList>
            <person name="Kox A.R. M."/>
        </authorList>
    </citation>
    <scope>NUCLEOTIDE SEQUENCE [LARGE SCALE GENOMIC DNA]</scope>
    <source>
        <strain evidence="1">MTUNDRAET4 annotated genome</strain>
    </source>
</reference>
<sequence length="35" mass="3661">MENLFVVLLVMAPSYLEVGASSKPGAVQTGHKTSV</sequence>
<dbReference type="Proteomes" id="UP000294360">
    <property type="component" value="Chromosome"/>
</dbReference>
<organism evidence="1 2">
    <name type="scientific">Methylocella tundrae</name>
    <dbReference type="NCBI Taxonomy" id="227605"/>
    <lineage>
        <taxon>Bacteria</taxon>
        <taxon>Pseudomonadati</taxon>
        <taxon>Pseudomonadota</taxon>
        <taxon>Alphaproteobacteria</taxon>
        <taxon>Hyphomicrobiales</taxon>
        <taxon>Beijerinckiaceae</taxon>
        <taxon>Methylocella</taxon>
    </lineage>
</organism>
<dbReference type="KEGG" id="mtun:MTUNDRAET4_1985"/>